<proteinExistence type="predicted"/>
<dbReference type="PANTHER" id="PTHR38790">
    <property type="entry name" value="2EXR DOMAIN-CONTAINING PROTEIN-RELATED"/>
    <property type="match status" value="1"/>
</dbReference>
<dbReference type="STRING" id="1745343.A0A2J6Q705"/>
<feature type="domain" description="DUF7730" evidence="1">
    <location>
        <begin position="92"/>
        <end position="269"/>
    </location>
</feature>
<dbReference type="OrthoDB" id="4757095at2759"/>
<sequence>MPRTDTDSNYKPLTGIIVFKALNAISGHSRPLPTRNRHQSYDSYSIARNANLHRQESVAYVPVHEPPSRRRERCLTPPPDGKAILQPSQFNEQTQSPLFKLPEELLLLIYEEVLGHNLFHIVRRTNNFQLGHIVCKNNVPRSQEECVENKCRGLKLPTGIHAKTGSGDGGLIQLLQSCRKIYIDAVKVLYSSNIFDFDSMETLIAFSTAVVPTRFDSIVSLQLDFRFLLSLFFNEATPQNDVARWERTWRIIGSMKSLQFLWVRIAWPKEVMGLREERSLPPVEGNQVAKGAEEHWIVFRRTR</sequence>
<gene>
    <name evidence="2" type="ORF">NA56DRAFT_688662</name>
</gene>
<dbReference type="AlphaFoldDB" id="A0A2J6Q705"/>
<protein>
    <recommendedName>
        <fullName evidence="1">DUF7730 domain-containing protein</fullName>
    </recommendedName>
</protein>
<name>A0A2J6Q705_9HELO</name>
<evidence type="ECO:0000313" key="3">
    <source>
        <dbReference type="Proteomes" id="UP000235672"/>
    </source>
</evidence>
<dbReference type="EMBL" id="KZ613479">
    <property type="protein sequence ID" value="PMD22058.1"/>
    <property type="molecule type" value="Genomic_DNA"/>
</dbReference>
<dbReference type="Proteomes" id="UP000235672">
    <property type="component" value="Unassembled WGS sequence"/>
</dbReference>
<dbReference type="Pfam" id="PF24864">
    <property type="entry name" value="DUF7730"/>
    <property type="match status" value="1"/>
</dbReference>
<organism evidence="2 3">
    <name type="scientific">Hyaloscypha hepaticicola</name>
    <dbReference type="NCBI Taxonomy" id="2082293"/>
    <lineage>
        <taxon>Eukaryota</taxon>
        <taxon>Fungi</taxon>
        <taxon>Dikarya</taxon>
        <taxon>Ascomycota</taxon>
        <taxon>Pezizomycotina</taxon>
        <taxon>Leotiomycetes</taxon>
        <taxon>Helotiales</taxon>
        <taxon>Hyaloscyphaceae</taxon>
        <taxon>Hyaloscypha</taxon>
    </lineage>
</organism>
<evidence type="ECO:0000259" key="1">
    <source>
        <dbReference type="Pfam" id="PF24864"/>
    </source>
</evidence>
<reference evidence="2 3" key="1">
    <citation type="submission" date="2016-05" db="EMBL/GenBank/DDBJ databases">
        <title>A degradative enzymes factory behind the ericoid mycorrhizal symbiosis.</title>
        <authorList>
            <consortium name="DOE Joint Genome Institute"/>
            <person name="Martino E."/>
            <person name="Morin E."/>
            <person name="Grelet G."/>
            <person name="Kuo A."/>
            <person name="Kohler A."/>
            <person name="Daghino S."/>
            <person name="Barry K."/>
            <person name="Choi C."/>
            <person name="Cichocki N."/>
            <person name="Clum A."/>
            <person name="Copeland A."/>
            <person name="Hainaut M."/>
            <person name="Haridas S."/>
            <person name="Labutti K."/>
            <person name="Lindquist E."/>
            <person name="Lipzen A."/>
            <person name="Khouja H.-R."/>
            <person name="Murat C."/>
            <person name="Ohm R."/>
            <person name="Olson A."/>
            <person name="Spatafora J."/>
            <person name="Veneault-Fourrey C."/>
            <person name="Henrissat B."/>
            <person name="Grigoriev I."/>
            <person name="Martin F."/>
            <person name="Perotto S."/>
        </authorList>
    </citation>
    <scope>NUCLEOTIDE SEQUENCE [LARGE SCALE GENOMIC DNA]</scope>
    <source>
        <strain evidence="2 3">UAMH 7357</strain>
    </source>
</reference>
<dbReference type="InterPro" id="IPR056632">
    <property type="entry name" value="DUF7730"/>
</dbReference>
<accession>A0A2J6Q705</accession>
<keyword evidence="3" id="KW-1185">Reference proteome</keyword>
<evidence type="ECO:0000313" key="2">
    <source>
        <dbReference type="EMBL" id="PMD22058.1"/>
    </source>
</evidence>
<dbReference type="PANTHER" id="PTHR38790:SF4">
    <property type="entry name" value="2EXR DOMAIN-CONTAINING PROTEIN"/>
    <property type="match status" value="1"/>
</dbReference>